<dbReference type="PANTHER" id="PTHR15561:SF0">
    <property type="entry name" value="DNA-DIRECTED RNA POLYMERASE III SUBUNIT RPC9"/>
    <property type="match status" value="1"/>
</dbReference>
<dbReference type="InterPro" id="IPR010997">
    <property type="entry name" value="HRDC-like_sf"/>
</dbReference>
<sequence length="158" mass="17584">MEVINENAGLLSNLEVLLLLKDVQAGRNNQQKPNKDQQNLGTITYETVKYLERSPCALQTPDHVAAFMHAMKDFALTRAEKLQLLNNRPTSEVELILMVEESEERFSDEDIGGLVTAIATHLPGPEAEVSVAAVAEEEEEMEEKEEGEEAVDEDYVAI</sequence>
<dbReference type="Gene3D" id="1.20.1250.40">
    <property type="match status" value="1"/>
</dbReference>
<evidence type="ECO:0000256" key="2">
    <source>
        <dbReference type="ARBA" id="ARBA00004413"/>
    </source>
</evidence>
<evidence type="ECO:0000256" key="4">
    <source>
        <dbReference type="ARBA" id="ARBA00016672"/>
    </source>
</evidence>
<evidence type="ECO:0000256" key="3">
    <source>
        <dbReference type="ARBA" id="ARBA00006898"/>
    </source>
</evidence>
<dbReference type="FunFam" id="1.20.1250.40:FF:000002">
    <property type="entry name" value="DNA-directed RNA polymerase III subunit RPC9"/>
    <property type="match status" value="1"/>
</dbReference>
<evidence type="ECO:0000256" key="7">
    <source>
        <dbReference type="ARBA" id="ARBA00023136"/>
    </source>
</evidence>
<keyword evidence="16" id="KW-1185">Reference proteome</keyword>
<evidence type="ECO:0000256" key="8">
    <source>
        <dbReference type="ARBA" id="ARBA00023163"/>
    </source>
</evidence>
<accession>A0AAN9GAX5</accession>
<dbReference type="GO" id="GO:0000166">
    <property type="term" value="F:nucleotide binding"/>
    <property type="evidence" value="ECO:0007669"/>
    <property type="project" value="InterPro"/>
</dbReference>
<evidence type="ECO:0000256" key="13">
    <source>
        <dbReference type="ARBA" id="ARBA00073026"/>
    </source>
</evidence>
<comment type="caution">
    <text evidence="15">The sequence shown here is derived from an EMBL/GenBank/DDBJ whole genome shotgun (WGS) entry which is preliminary data.</text>
</comment>
<keyword evidence="9" id="KW-0539">Nucleus</keyword>
<gene>
    <name evidence="15" type="ORF">V1264_023787</name>
</gene>
<evidence type="ECO:0000256" key="1">
    <source>
        <dbReference type="ARBA" id="ARBA00004123"/>
    </source>
</evidence>
<evidence type="ECO:0000256" key="10">
    <source>
        <dbReference type="ARBA" id="ARBA00043924"/>
    </source>
</evidence>
<protein>
    <recommendedName>
        <fullName evidence="4">DNA-directed RNA polymerase III subunit RPC9</fullName>
    </recommendedName>
    <alternativeName>
        <fullName evidence="13">DNA-directed RNA polymerase III subunit rpc9</fullName>
    </alternativeName>
</protein>
<keyword evidence="6" id="KW-0240">DNA-directed RNA polymerase</keyword>
<evidence type="ECO:0000256" key="12">
    <source>
        <dbReference type="ARBA" id="ARBA00045808"/>
    </source>
</evidence>
<dbReference type="InterPro" id="IPR006590">
    <property type="entry name" value="RNA_pol_Rpb4/RPC9_core"/>
</dbReference>
<feature type="domain" description="RNA polymerase Rpb4/RPC9 core" evidence="14">
    <location>
        <begin position="1"/>
        <end position="125"/>
    </location>
</feature>
<organism evidence="15 16">
    <name type="scientific">Littorina saxatilis</name>
    <dbReference type="NCBI Taxonomy" id="31220"/>
    <lineage>
        <taxon>Eukaryota</taxon>
        <taxon>Metazoa</taxon>
        <taxon>Spiralia</taxon>
        <taxon>Lophotrochozoa</taxon>
        <taxon>Mollusca</taxon>
        <taxon>Gastropoda</taxon>
        <taxon>Caenogastropoda</taxon>
        <taxon>Littorinimorpha</taxon>
        <taxon>Littorinoidea</taxon>
        <taxon>Littorinidae</taxon>
        <taxon>Littorina</taxon>
    </lineage>
</organism>
<evidence type="ECO:0000313" key="16">
    <source>
        <dbReference type="Proteomes" id="UP001374579"/>
    </source>
</evidence>
<evidence type="ECO:0000256" key="5">
    <source>
        <dbReference type="ARBA" id="ARBA00022475"/>
    </source>
</evidence>
<dbReference type="InterPro" id="IPR038846">
    <property type="entry name" value="RPC9"/>
</dbReference>
<dbReference type="AlphaFoldDB" id="A0AAN9GAX5"/>
<dbReference type="GO" id="GO:0006384">
    <property type="term" value="P:transcription initiation at RNA polymerase III promoter"/>
    <property type="evidence" value="ECO:0007669"/>
    <property type="project" value="InterPro"/>
</dbReference>
<comment type="function">
    <text evidence="12">DNA-dependent RNA polymerase catalyzes the transcription of DNA into RNA using the four ribonucleoside triphosphates as substrates. Specific peripheric component of RNA polymerase III (Pol III) which synthesizes small non-coding RNAs including 5S rRNA, snRNAs, tRNAs and miRNAs from at least 500 distinct genomic loci. With POLR3H/RPC8 forms a mobile stalk that protrudes from Pol III core and functions primarily in transcription initiation. Pol III plays a key role in sensing and limiting infection by intracellular bacteria and DNA viruses. Acts as nuclear and cytosolic DNA sensor involved in innate immune response. Can sense non-self dsDNA that serves as template for transcription into dsRNA. The non-self RNA polymerase III transcripts, such as Epstein-Barr virus-encoded RNAs (EBERs) induce type I interferon and NF-kappa-B through the RIG-I pathway.</text>
</comment>
<dbReference type="InterPro" id="IPR005574">
    <property type="entry name" value="Rpb4/RPC9"/>
</dbReference>
<dbReference type="GO" id="GO:0005666">
    <property type="term" value="C:RNA polymerase III complex"/>
    <property type="evidence" value="ECO:0007669"/>
    <property type="project" value="InterPro"/>
</dbReference>
<evidence type="ECO:0000256" key="9">
    <source>
        <dbReference type="ARBA" id="ARBA00023242"/>
    </source>
</evidence>
<comment type="similarity">
    <text evidence="3">Belongs to the eukaryotic RPC9 RNA polymerase subunit family.</text>
</comment>
<dbReference type="Proteomes" id="UP001374579">
    <property type="component" value="Unassembled WGS sequence"/>
</dbReference>
<dbReference type="EMBL" id="JBAMIC010000011">
    <property type="protein sequence ID" value="KAK7100924.1"/>
    <property type="molecule type" value="Genomic_DNA"/>
</dbReference>
<keyword evidence="5" id="KW-1003">Cell membrane</keyword>
<dbReference type="SUPFAM" id="SSF47819">
    <property type="entry name" value="HRDC-like"/>
    <property type="match status" value="1"/>
</dbReference>
<dbReference type="InterPro" id="IPR038324">
    <property type="entry name" value="Rpb4/RPC9_sf"/>
</dbReference>
<evidence type="ECO:0000256" key="11">
    <source>
        <dbReference type="ARBA" id="ARBA00044007"/>
    </source>
</evidence>
<proteinExistence type="inferred from homology"/>
<reference evidence="15 16" key="1">
    <citation type="submission" date="2024-02" db="EMBL/GenBank/DDBJ databases">
        <title>Chromosome-scale genome assembly of the rough periwinkle Littorina saxatilis.</title>
        <authorList>
            <person name="De Jode A."/>
            <person name="Faria R."/>
            <person name="Formenti G."/>
            <person name="Sims Y."/>
            <person name="Smith T.P."/>
            <person name="Tracey A."/>
            <person name="Wood J.M.D."/>
            <person name="Zagrodzka Z.B."/>
            <person name="Johannesson K."/>
            <person name="Butlin R.K."/>
            <person name="Leder E.H."/>
        </authorList>
    </citation>
    <scope>NUCLEOTIDE SEQUENCE [LARGE SCALE GENOMIC DNA]</scope>
    <source>
        <strain evidence="15">Snail1</strain>
        <tissue evidence="15">Muscle</tissue>
    </source>
</reference>
<name>A0AAN9GAX5_9CAEN</name>
<comment type="function">
    <text evidence="10">Accessory protein for the calcitonin gene-related peptide (CGRP) receptor. It modulates CGRP responsiveness in a variety of tissues.</text>
</comment>
<dbReference type="PANTHER" id="PTHR15561">
    <property type="entry name" value="CALCITONIN GENE-RELATED PEPTIDE-RECEPTOR COMPONENT PROTEIN"/>
    <property type="match status" value="1"/>
</dbReference>
<evidence type="ECO:0000259" key="14">
    <source>
        <dbReference type="SMART" id="SM00657"/>
    </source>
</evidence>
<dbReference type="SMART" id="SM00657">
    <property type="entry name" value="RPOL4c"/>
    <property type="match status" value="1"/>
</dbReference>
<keyword evidence="8" id="KW-0804">Transcription</keyword>
<dbReference type="GO" id="GO:0005886">
    <property type="term" value="C:plasma membrane"/>
    <property type="evidence" value="ECO:0007669"/>
    <property type="project" value="UniProtKB-SubCell"/>
</dbReference>
<dbReference type="Pfam" id="PF03874">
    <property type="entry name" value="RNA_pol_Rpb4"/>
    <property type="match status" value="1"/>
</dbReference>
<evidence type="ECO:0000256" key="6">
    <source>
        <dbReference type="ARBA" id="ARBA00022478"/>
    </source>
</evidence>
<evidence type="ECO:0000313" key="15">
    <source>
        <dbReference type="EMBL" id="KAK7100924.1"/>
    </source>
</evidence>
<keyword evidence="7" id="KW-0472">Membrane</keyword>
<comment type="subunit">
    <text evidence="11">Component of the RNA polymerase III complex consisting of 17 subunits: a ten-subunit horseshoe-shaped catalytic core composed of POLR3A/RPC1, POLR3B/RPC2, POLR1C/RPAC1, POLR1D/RPAC2, POLR3K/RPC10, POLR2E/RPABC1, POLR2F/RPABC2, POLR2H/RPABC3, POLR2K/RPABC4 and POLR2L/RPABC5; a mobile stalk composed of two subunits POLR3H/RPC8 and CRCP/RPC9, protruding from the core and functioning primarily in transcription initiation; and additional subunits homologous to general transcription factors of the RNA polymerase II machinery, POLR3C/RPC3-POLR3F/RPC6-POLR3G/RPC7 heterotrimer required for transcription initiation and POLR3D/RPC4-POLR3E/RPC5 heterodimer involved in both transcription initiation and termination.</text>
</comment>
<comment type="subcellular location">
    <subcellularLocation>
        <location evidence="2">Cell membrane</location>
        <topology evidence="2">Peripheral membrane protein</topology>
        <orientation evidence="2">Cytoplasmic side</orientation>
    </subcellularLocation>
    <subcellularLocation>
        <location evidence="1">Nucleus</location>
    </subcellularLocation>
</comment>